<protein>
    <submittedName>
        <fullName evidence="2">Uncharacterized protein</fullName>
    </submittedName>
</protein>
<comment type="caution">
    <text evidence="2">The sequence shown here is derived from an EMBL/GenBank/DDBJ whole genome shotgun (WGS) entry which is preliminary data.</text>
</comment>
<dbReference type="Proteomes" id="UP000055048">
    <property type="component" value="Unassembled WGS sequence"/>
</dbReference>
<gene>
    <name evidence="2" type="ORF">T05_12226</name>
</gene>
<evidence type="ECO:0000313" key="2">
    <source>
        <dbReference type="EMBL" id="KRX49167.1"/>
    </source>
</evidence>
<reference evidence="2 3" key="1">
    <citation type="submission" date="2015-01" db="EMBL/GenBank/DDBJ databases">
        <title>Evolution of Trichinella species and genotypes.</title>
        <authorList>
            <person name="Korhonen P.K."/>
            <person name="Edoardo P."/>
            <person name="Giuseppe L.R."/>
            <person name="Gasser R.B."/>
        </authorList>
    </citation>
    <scope>NUCLEOTIDE SEQUENCE [LARGE SCALE GENOMIC DNA]</scope>
    <source>
        <strain evidence="2">ISS417</strain>
    </source>
</reference>
<proteinExistence type="predicted"/>
<feature type="region of interest" description="Disordered" evidence="1">
    <location>
        <begin position="142"/>
        <end position="182"/>
    </location>
</feature>
<organism evidence="2 3">
    <name type="scientific">Trichinella murrelli</name>
    <dbReference type="NCBI Taxonomy" id="144512"/>
    <lineage>
        <taxon>Eukaryota</taxon>
        <taxon>Metazoa</taxon>
        <taxon>Ecdysozoa</taxon>
        <taxon>Nematoda</taxon>
        <taxon>Enoplea</taxon>
        <taxon>Dorylaimia</taxon>
        <taxon>Trichinellida</taxon>
        <taxon>Trichinellidae</taxon>
        <taxon>Trichinella</taxon>
    </lineage>
</organism>
<keyword evidence="3" id="KW-1185">Reference proteome</keyword>
<sequence length="182" mass="20852">MHDNPVHIWGWEVLRNLFSIPKNIAQCGQKISDLSCICHNSGDQLLKKRQSEMWLIARLFRPGKAAQYKRLRKHPGCLIAFRRFRPPDAIARNTPSRRPPEPFSLAIPLLLLTEGSVRSRCSSTICQTFDRRANESGLYDVDSSWPTECGQSRRRSQERTPSTAANRESMYITGPNNSTRNR</sequence>
<name>A0A0V0UCY1_9BILA</name>
<dbReference type="AlphaFoldDB" id="A0A0V0UCY1"/>
<evidence type="ECO:0000313" key="3">
    <source>
        <dbReference type="Proteomes" id="UP000055048"/>
    </source>
</evidence>
<dbReference type="EMBL" id="JYDJ01000019">
    <property type="protein sequence ID" value="KRX49167.1"/>
    <property type="molecule type" value="Genomic_DNA"/>
</dbReference>
<accession>A0A0V0UCY1</accession>
<evidence type="ECO:0000256" key="1">
    <source>
        <dbReference type="SAM" id="MobiDB-lite"/>
    </source>
</evidence>